<evidence type="ECO:0000313" key="15">
    <source>
        <dbReference type="EMBL" id="TDD25448.1"/>
    </source>
</evidence>
<dbReference type="UniPathway" id="UPA00219"/>
<dbReference type="SUPFAM" id="SSF53623">
    <property type="entry name" value="MurD-like peptide ligases, catalytic domain"/>
    <property type="match status" value="1"/>
</dbReference>
<dbReference type="PANTHER" id="PTHR43024:SF1">
    <property type="entry name" value="UDP-N-ACETYLMURAMOYL-TRIPEPTIDE--D-ALANYL-D-ALANINE LIGASE"/>
    <property type="match status" value="1"/>
</dbReference>
<evidence type="ECO:0000256" key="1">
    <source>
        <dbReference type="ARBA" id="ARBA00022490"/>
    </source>
</evidence>
<keyword evidence="8 10" id="KW-0131">Cell cycle</keyword>
<evidence type="ECO:0000256" key="5">
    <source>
        <dbReference type="ARBA" id="ARBA00022840"/>
    </source>
</evidence>
<keyword evidence="2 10" id="KW-0436">Ligase</keyword>
<organism evidence="15 16">
    <name type="scientific">Kribbella turkmenica</name>
    <dbReference type="NCBI Taxonomy" id="2530375"/>
    <lineage>
        <taxon>Bacteria</taxon>
        <taxon>Bacillati</taxon>
        <taxon>Actinomycetota</taxon>
        <taxon>Actinomycetes</taxon>
        <taxon>Propionibacteriales</taxon>
        <taxon>Kribbellaceae</taxon>
        <taxon>Kribbella</taxon>
    </lineage>
</organism>
<keyword evidence="1 10" id="KW-0963">Cytoplasm</keyword>
<keyword evidence="5 10" id="KW-0067">ATP-binding</keyword>
<dbReference type="GO" id="GO:0005737">
    <property type="term" value="C:cytoplasm"/>
    <property type="evidence" value="ECO:0007669"/>
    <property type="project" value="UniProtKB-SubCell"/>
</dbReference>
<dbReference type="GO" id="GO:0009252">
    <property type="term" value="P:peptidoglycan biosynthetic process"/>
    <property type="evidence" value="ECO:0007669"/>
    <property type="project" value="UniProtKB-UniRule"/>
</dbReference>
<feature type="domain" description="Mur ligase C-terminal" evidence="13">
    <location>
        <begin position="319"/>
        <end position="446"/>
    </location>
</feature>
<keyword evidence="3 10" id="KW-0132">Cell division</keyword>
<keyword evidence="16" id="KW-1185">Reference proteome</keyword>
<dbReference type="SUPFAM" id="SSF63418">
    <property type="entry name" value="MurE/MurF N-terminal domain"/>
    <property type="match status" value="1"/>
</dbReference>
<gene>
    <name evidence="10" type="primary">murF</name>
    <name evidence="15" type="ORF">E1218_14795</name>
</gene>
<evidence type="ECO:0000256" key="6">
    <source>
        <dbReference type="ARBA" id="ARBA00022960"/>
    </source>
</evidence>
<dbReference type="EC" id="6.3.2.10" evidence="10 11"/>
<dbReference type="InterPro" id="IPR035911">
    <property type="entry name" value="MurE/MurF_N"/>
</dbReference>
<dbReference type="Gene3D" id="3.90.190.20">
    <property type="entry name" value="Mur ligase, C-terminal domain"/>
    <property type="match status" value="1"/>
</dbReference>
<evidence type="ECO:0000256" key="9">
    <source>
        <dbReference type="ARBA" id="ARBA00023316"/>
    </source>
</evidence>
<dbReference type="AlphaFoldDB" id="A0A4R4X527"/>
<dbReference type="Pfam" id="PF08245">
    <property type="entry name" value="Mur_ligase_M"/>
    <property type="match status" value="1"/>
</dbReference>
<comment type="subcellular location">
    <subcellularLocation>
        <location evidence="10 11">Cytoplasm</location>
    </subcellularLocation>
</comment>
<dbReference type="InterPro" id="IPR004101">
    <property type="entry name" value="Mur_ligase_C"/>
</dbReference>
<dbReference type="Gene3D" id="3.40.1190.10">
    <property type="entry name" value="Mur-like, catalytic domain"/>
    <property type="match status" value="1"/>
</dbReference>
<comment type="pathway">
    <text evidence="10 11">Cell wall biogenesis; peptidoglycan biosynthesis.</text>
</comment>
<evidence type="ECO:0000259" key="13">
    <source>
        <dbReference type="Pfam" id="PF02875"/>
    </source>
</evidence>
<comment type="function">
    <text evidence="10 11">Involved in cell wall formation. Catalyzes the final step in the synthesis of UDP-N-acetylmuramoyl-pentapeptide, the precursor of murein.</text>
</comment>
<evidence type="ECO:0000256" key="10">
    <source>
        <dbReference type="HAMAP-Rule" id="MF_02019"/>
    </source>
</evidence>
<accession>A0A4R4X527</accession>
<dbReference type="OrthoDB" id="9800958at2"/>
<comment type="caution">
    <text evidence="15">The sequence shown here is derived from an EMBL/GenBank/DDBJ whole genome shotgun (WGS) entry which is preliminary data.</text>
</comment>
<comment type="catalytic activity">
    <reaction evidence="10 11">
        <text>D-alanyl-D-alanine + UDP-N-acetyl-alpha-D-muramoyl-L-alanyl-gamma-D-glutamyl-meso-2,6-diaminopimelate + ATP = UDP-N-acetyl-alpha-D-muramoyl-L-alanyl-gamma-D-glutamyl-meso-2,6-diaminopimeloyl-D-alanyl-D-alanine + ADP + phosphate + H(+)</text>
        <dbReference type="Rhea" id="RHEA:28374"/>
        <dbReference type="ChEBI" id="CHEBI:15378"/>
        <dbReference type="ChEBI" id="CHEBI:30616"/>
        <dbReference type="ChEBI" id="CHEBI:43474"/>
        <dbReference type="ChEBI" id="CHEBI:57822"/>
        <dbReference type="ChEBI" id="CHEBI:61386"/>
        <dbReference type="ChEBI" id="CHEBI:83905"/>
        <dbReference type="ChEBI" id="CHEBI:456216"/>
        <dbReference type="EC" id="6.3.2.10"/>
    </reaction>
</comment>
<evidence type="ECO:0000256" key="7">
    <source>
        <dbReference type="ARBA" id="ARBA00022984"/>
    </source>
</evidence>
<dbReference type="GO" id="GO:0008360">
    <property type="term" value="P:regulation of cell shape"/>
    <property type="evidence" value="ECO:0007669"/>
    <property type="project" value="UniProtKB-KW"/>
</dbReference>
<evidence type="ECO:0000256" key="3">
    <source>
        <dbReference type="ARBA" id="ARBA00022618"/>
    </source>
</evidence>
<evidence type="ECO:0000259" key="14">
    <source>
        <dbReference type="Pfam" id="PF08245"/>
    </source>
</evidence>
<dbReference type="RefSeq" id="WP_132320377.1">
    <property type="nucleotide sequence ID" value="NZ_SMKR01000055.1"/>
</dbReference>
<feature type="domain" description="Mur ligase N-terminal catalytic" evidence="12">
    <location>
        <begin position="30"/>
        <end position="74"/>
    </location>
</feature>
<dbReference type="GO" id="GO:0047480">
    <property type="term" value="F:UDP-N-acetylmuramoyl-tripeptide-D-alanyl-D-alanine ligase activity"/>
    <property type="evidence" value="ECO:0007669"/>
    <property type="project" value="UniProtKB-UniRule"/>
</dbReference>
<keyword evidence="4 10" id="KW-0547">Nucleotide-binding</keyword>
<evidence type="ECO:0000256" key="11">
    <source>
        <dbReference type="RuleBase" id="RU004136"/>
    </source>
</evidence>
<comment type="similarity">
    <text evidence="10">Belongs to the MurCDEF family. MurF subfamily.</text>
</comment>
<dbReference type="Pfam" id="PF01225">
    <property type="entry name" value="Mur_ligase"/>
    <property type="match status" value="1"/>
</dbReference>
<dbReference type="InterPro" id="IPR013221">
    <property type="entry name" value="Mur_ligase_cen"/>
</dbReference>
<reference evidence="15 16" key="1">
    <citation type="submission" date="2019-02" db="EMBL/GenBank/DDBJ databases">
        <title>Draft genome sequences of novel Actinobacteria.</title>
        <authorList>
            <person name="Sahin N."/>
            <person name="Ay H."/>
            <person name="Saygin H."/>
        </authorList>
    </citation>
    <scope>NUCLEOTIDE SEQUENCE [LARGE SCALE GENOMIC DNA]</scope>
    <source>
        <strain evidence="15 16">16K104</strain>
    </source>
</reference>
<dbReference type="SUPFAM" id="SSF53244">
    <property type="entry name" value="MurD-like peptide ligases, peptide-binding domain"/>
    <property type="match status" value="1"/>
</dbReference>
<dbReference type="InterPro" id="IPR036565">
    <property type="entry name" value="Mur-like_cat_sf"/>
</dbReference>
<keyword evidence="7 10" id="KW-0573">Peptidoglycan synthesis</keyword>
<dbReference type="PANTHER" id="PTHR43024">
    <property type="entry name" value="UDP-N-ACETYLMURAMOYL-TRIPEPTIDE--D-ALANYL-D-ALANINE LIGASE"/>
    <property type="match status" value="1"/>
</dbReference>
<dbReference type="HAMAP" id="MF_02019">
    <property type="entry name" value="MurF"/>
    <property type="match status" value="1"/>
</dbReference>
<dbReference type="Gene3D" id="3.40.1390.10">
    <property type="entry name" value="MurE/MurF, N-terminal domain"/>
    <property type="match status" value="1"/>
</dbReference>
<dbReference type="InterPro" id="IPR036615">
    <property type="entry name" value="Mur_ligase_C_dom_sf"/>
</dbReference>
<evidence type="ECO:0000256" key="2">
    <source>
        <dbReference type="ARBA" id="ARBA00022598"/>
    </source>
</evidence>
<dbReference type="GO" id="GO:0005524">
    <property type="term" value="F:ATP binding"/>
    <property type="evidence" value="ECO:0007669"/>
    <property type="project" value="UniProtKB-UniRule"/>
</dbReference>
<name>A0A4R4X527_9ACTN</name>
<dbReference type="GO" id="GO:0051301">
    <property type="term" value="P:cell division"/>
    <property type="evidence" value="ECO:0007669"/>
    <property type="project" value="UniProtKB-KW"/>
</dbReference>
<dbReference type="InterPro" id="IPR000713">
    <property type="entry name" value="Mur_ligase_N"/>
</dbReference>
<dbReference type="GO" id="GO:0071555">
    <property type="term" value="P:cell wall organization"/>
    <property type="evidence" value="ECO:0007669"/>
    <property type="project" value="UniProtKB-KW"/>
</dbReference>
<evidence type="ECO:0000256" key="8">
    <source>
        <dbReference type="ARBA" id="ARBA00023306"/>
    </source>
</evidence>
<feature type="binding site" evidence="10">
    <location>
        <begin position="110"/>
        <end position="116"/>
    </location>
    <ligand>
        <name>ATP</name>
        <dbReference type="ChEBI" id="CHEBI:30616"/>
    </ligand>
</feature>
<dbReference type="Proteomes" id="UP000295172">
    <property type="component" value="Unassembled WGS sequence"/>
</dbReference>
<dbReference type="GO" id="GO:0008766">
    <property type="term" value="F:UDP-N-acetylmuramoylalanyl-D-glutamyl-2,6-diaminopimelate-D-alanyl-D-alanine ligase activity"/>
    <property type="evidence" value="ECO:0007669"/>
    <property type="project" value="RHEA"/>
</dbReference>
<dbReference type="Pfam" id="PF02875">
    <property type="entry name" value="Mur_ligase_C"/>
    <property type="match status" value="1"/>
</dbReference>
<dbReference type="InterPro" id="IPR005863">
    <property type="entry name" value="UDP-N-AcMur_synth"/>
</dbReference>
<evidence type="ECO:0000313" key="16">
    <source>
        <dbReference type="Proteomes" id="UP000295172"/>
    </source>
</evidence>
<feature type="domain" description="Mur ligase central" evidence="14">
    <location>
        <begin position="109"/>
        <end position="295"/>
    </location>
</feature>
<keyword evidence="9 10" id="KW-0961">Cell wall biogenesis/degradation</keyword>
<proteinExistence type="inferred from homology"/>
<evidence type="ECO:0000259" key="12">
    <source>
        <dbReference type="Pfam" id="PF01225"/>
    </source>
</evidence>
<protein>
    <recommendedName>
        <fullName evidence="10 11">UDP-N-acetylmuramoyl-tripeptide--D-alanyl-D-alanine ligase</fullName>
        <ecNumber evidence="10 11">6.3.2.10</ecNumber>
    </recommendedName>
    <alternativeName>
        <fullName evidence="10">D-alanyl-D-alanine-adding enzyme</fullName>
    </alternativeName>
</protein>
<sequence length="463" mass="47460">MIPVSCGEIADAVDGELVGVGPSAVVDGAVVIDSRAAVPGGLFVALPGERVDGHDYVGTATEAGVTVSLTTRPVGGSPCIVVGDSQNALGDLARLVVGRLPGLTVIGLTGSSGKTSTKDLIAQLIRPYGETVSPEGSFNNEIGHPLTALQATETTKYLVAEMGARHLGDLTYLCGITPPAVGLVLNVGTSHIGEFGSQDNIALAKGELVEALVPGGTAVLNADDPRVAAMASRTGERVLTFGEAEAADVRATDIKLDPEGRPGFTLRIGEFSRAVQLRFVGEHYVSNALGAAAVAAAVGLTPEQIAEGLAGATAVSAARMEVTERADGVTVINDAFNANPDSVRAALKALVAIGRARGARTWAVLGEMLELGDTSAEEHDAIGRLVVRLDVNRLVVVGEGAKPIHLGASLEGSWGNESAYVRTIPEALDLLRAELRAGDVVLVKSSKAAKLRSLADALLEDAQ</sequence>
<dbReference type="NCBIfam" id="TIGR01143">
    <property type="entry name" value="murF"/>
    <property type="match status" value="1"/>
</dbReference>
<evidence type="ECO:0000256" key="4">
    <source>
        <dbReference type="ARBA" id="ARBA00022741"/>
    </source>
</evidence>
<dbReference type="EMBL" id="SMKR01000055">
    <property type="protein sequence ID" value="TDD25448.1"/>
    <property type="molecule type" value="Genomic_DNA"/>
</dbReference>
<keyword evidence="6 10" id="KW-0133">Cell shape</keyword>
<dbReference type="InterPro" id="IPR051046">
    <property type="entry name" value="MurCDEF_CellWall_CoF430Synth"/>
</dbReference>